<dbReference type="RefSeq" id="WP_284219277.1">
    <property type="nucleotide sequence ID" value="NZ_BSOT01000019.1"/>
</dbReference>
<dbReference type="SUPFAM" id="SSF82657">
    <property type="entry name" value="BolA-like"/>
    <property type="match status" value="1"/>
</dbReference>
<accession>A0AA37WK07</accession>
<reference evidence="3" key="2">
    <citation type="submission" date="2023-01" db="EMBL/GenBank/DDBJ databases">
        <title>Draft genome sequence of Agaribacter marinus strain NBRC 110023.</title>
        <authorList>
            <person name="Sun Q."/>
            <person name="Mori K."/>
        </authorList>
    </citation>
    <scope>NUCLEOTIDE SEQUENCE</scope>
    <source>
        <strain evidence="3">NBRC 110023</strain>
    </source>
</reference>
<dbReference type="AlphaFoldDB" id="A0AA37WK07"/>
<dbReference type="EMBL" id="BSOT01000019">
    <property type="protein sequence ID" value="GLR72857.1"/>
    <property type="molecule type" value="Genomic_DNA"/>
</dbReference>
<protein>
    <recommendedName>
        <fullName evidence="5">BolA family transcriptional regulator</fullName>
    </recommendedName>
</protein>
<dbReference type="PIRSF" id="PIRSF003113">
    <property type="entry name" value="BolA"/>
    <property type="match status" value="1"/>
</dbReference>
<proteinExistence type="inferred from homology"/>
<evidence type="ECO:0008006" key="5">
    <source>
        <dbReference type="Google" id="ProtNLM"/>
    </source>
</evidence>
<sequence>MTNEEVEQLLKSDLALSDVKVKSEGTHYQIIAIDDQFEGMSRVKKQQMIYSPLSEKIADGTIHAITIKTFSNSQWEREKLFNS</sequence>
<comment type="similarity">
    <text evidence="1 2">Belongs to the BolA/IbaG family.</text>
</comment>
<dbReference type="InterPro" id="IPR050961">
    <property type="entry name" value="BolA/IbaG_stress_morph_reg"/>
</dbReference>
<organism evidence="3 4">
    <name type="scientific">Agaribacter marinus</name>
    <dbReference type="NCBI Taxonomy" id="1431249"/>
    <lineage>
        <taxon>Bacteria</taxon>
        <taxon>Pseudomonadati</taxon>
        <taxon>Pseudomonadota</taxon>
        <taxon>Gammaproteobacteria</taxon>
        <taxon>Alteromonadales</taxon>
        <taxon>Alteromonadaceae</taxon>
        <taxon>Agaribacter</taxon>
    </lineage>
</organism>
<gene>
    <name evidence="3" type="primary">yrbA</name>
    <name evidence="3" type="ORF">GCM10007852_37650</name>
</gene>
<dbReference type="PANTHER" id="PTHR46229:SF4">
    <property type="entry name" value="ACID STRESS PROTEIN IBAG"/>
    <property type="match status" value="1"/>
</dbReference>
<dbReference type="InterPro" id="IPR036065">
    <property type="entry name" value="BolA-like_sf"/>
</dbReference>
<dbReference type="Pfam" id="PF01722">
    <property type="entry name" value="BolA"/>
    <property type="match status" value="1"/>
</dbReference>
<evidence type="ECO:0000313" key="3">
    <source>
        <dbReference type="EMBL" id="GLR72857.1"/>
    </source>
</evidence>
<dbReference type="Gene3D" id="3.30.300.90">
    <property type="entry name" value="BolA-like"/>
    <property type="match status" value="1"/>
</dbReference>
<evidence type="ECO:0000256" key="1">
    <source>
        <dbReference type="ARBA" id="ARBA00005578"/>
    </source>
</evidence>
<reference evidence="3" key="1">
    <citation type="journal article" date="2014" name="Int. J. Syst. Evol. Microbiol.">
        <title>Complete genome sequence of Corynebacterium casei LMG S-19264T (=DSM 44701T), isolated from a smear-ripened cheese.</title>
        <authorList>
            <consortium name="US DOE Joint Genome Institute (JGI-PGF)"/>
            <person name="Walter F."/>
            <person name="Albersmeier A."/>
            <person name="Kalinowski J."/>
            <person name="Ruckert C."/>
        </authorList>
    </citation>
    <scope>NUCLEOTIDE SEQUENCE</scope>
    <source>
        <strain evidence="3">NBRC 110023</strain>
    </source>
</reference>
<evidence type="ECO:0000313" key="4">
    <source>
        <dbReference type="Proteomes" id="UP001156601"/>
    </source>
</evidence>
<dbReference type="PANTHER" id="PTHR46229">
    <property type="entry name" value="BOLA TRANSCRIPTION REGULATOR"/>
    <property type="match status" value="1"/>
</dbReference>
<name>A0AA37WK07_9ALTE</name>
<dbReference type="Proteomes" id="UP001156601">
    <property type="component" value="Unassembled WGS sequence"/>
</dbReference>
<dbReference type="InterPro" id="IPR002634">
    <property type="entry name" value="BolA"/>
</dbReference>
<comment type="caution">
    <text evidence="3">The sequence shown here is derived from an EMBL/GenBank/DDBJ whole genome shotgun (WGS) entry which is preliminary data.</text>
</comment>
<evidence type="ECO:0000256" key="2">
    <source>
        <dbReference type="RuleBase" id="RU003860"/>
    </source>
</evidence>
<keyword evidence="4" id="KW-1185">Reference proteome</keyword>